<dbReference type="OrthoDB" id="533316at2759"/>
<dbReference type="PaxDb" id="3055-EDP02904"/>
<feature type="domain" description="Pherophorin" evidence="3">
    <location>
        <begin position="550"/>
        <end position="722"/>
    </location>
</feature>
<evidence type="ECO:0000259" key="3">
    <source>
        <dbReference type="Pfam" id="PF12499"/>
    </source>
</evidence>
<dbReference type="Pfam" id="PF12499">
    <property type="entry name" value="DUF3707"/>
    <property type="match status" value="1"/>
</dbReference>
<dbReference type="InParanoid" id="A0A2K3D6G6"/>
<proteinExistence type="predicted"/>
<feature type="region of interest" description="Disordered" evidence="1">
    <location>
        <begin position="356"/>
        <end position="391"/>
    </location>
</feature>
<dbReference type="AlphaFoldDB" id="A0A2K3D6G6"/>
<keyword evidence="5" id="KW-1185">Reference proteome</keyword>
<protein>
    <recommendedName>
        <fullName evidence="3">Pherophorin domain-containing protein</fullName>
    </recommendedName>
</protein>
<sequence length="733" mass="77494">MFSVLVVLLAGTRASNAAATGRLAQRRSTQFDDNGPGVTATYKCGSGSYEFGTVDVIFSTDYLANVSTEVTYNLTVLSFPNPSGPFPSDVPPAAEVIGSVRLIANSPAGSVTVEITNKFGQAWPAGTVVSWASPLFYDLSRCTIAPERLQAETPLENVLSPADAADGVKTTISFSLPWYRLSRPRISPFGEAPCERPTQIAALLVKVYLPPAGPGQRRALQQSGSLGAFSGSVAWGGKGTCDVPVDDNNYSHYPFRIMDIDLACDCLIDQPTCNTGDFELRTPPGILLPQPLDLSLLHFAGNVSSKDYQYIPDLKGYGFISVSGGVLRARLITKDGSPWPLGSRFSWLVAPDDGGAPPSFGAPPGADAPPGEGAGTPPGEGAGPNNPMCTMPSLIAPQPDLPNTIIVTDSSTTEILIEIPTSTLNLDSEVPLDGPDCSGPFSVFRSFTVGATTLYIKAVFPLSAEPAGTAGGHRRLAATSNSRGLLQTSPIDPNSVSYLGIDAVCPGPPVVWASRLSFRCGCRKLPPSPPSPPSPPPRPPNPPPPADSGFPFCRCSKRKLNVSPYRLAITSEDYGLGTGGLGPDSLGIRYHQICFAVGPFARCNATTSPCCNMTIKKLELLIRPECRTEYPRPVRAIIVNNRTTLSPTFSNHIGATGEEFTVLGVTKLDKVPPKANGSPVMDICFRLAANSSCGFADSLCDGRGDSGCLYSIFGAEDSNCCPRGYLDLFFGRR</sequence>
<evidence type="ECO:0000313" key="5">
    <source>
        <dbReference type="Proteomes" id="UP000006906"/>
    </source>
</evidence>
<dbReference type="Gramene" id="PNW76126">
    <property type="protein sequence ID" value="PNW76126"/>
    <property type="gene ID" value="CHLRE_12g546800v5"/>
</dbReference>
<dbReference type="GeneID" id="5719595"/>
<name>A0A2K3D6G6_CHLRE</name>
<accession>A0A2K3D6G6</accession>
<dbReference type="InterPro" id="IPR024616">
    <property type="entry name" value="Pherophorin"/>
</dbReference>
<feature type="chain" id="PRO_5014383549" description="Pherophorin domain-containing protein" evidence="2">
    <location>
        <begin position="18"/>
        <end position="733"/>
    </location>
</feature>
<feature type="compositionally biased region" description="Pro residues" evidence="1">
    <location>
        <begin position="527"/>
        <end position="546"/>
    </location>
</feature>
<evidence type="ECO:0000256" key="2">
    <source>
        <dbReference type="SAM" id="SignalP"/>
    </source>
</evidence>
<reference evidence="4 5" key="1">
    <citation type="journal article" date="2007" name="Science">
        <title>The Chlamydomonas genome reveals the evolution of key animal and plant functions.</title>
        <authorList>
            <person name="Merchant S.S."/>
            <person name="Prochnik S.E."/>
            <person name="Vallon O."/>
            <person name="Harris E.H."/>
            <person name="Karpowicz S.J."/>
            <person name="Witman G.B."/>
            <person name="Terry A."/>
            <person name="Salamov A."/>
            <person name="Fritz-Laylin L.K."/>
            <person name="Marechal-Drouard L."/>
            <person name="Marshall W.F."/>
            <person name="Qu L.H."/>
            <person name="Nelson D.R."/>
            <person name="Sanderfoot A.A."/>
            <person name="Spalding M.H."/>
            <person name="Kapitonov V.V."/>
            <person name="Ren Q."/>
            <person name="Ferris P."/>
            <person name="Lindquist E."/>
            <person name="Shapiro H."/>
            <person name="Lucas S.M."/>
            <person name="Grimwood J."/>
            <person name="Schmutz J."/>
            <person name="Cardol P."/>
            <person name="Cerutti H."/>
            <person name="Chanfreau G."/>
            <person name="Chen C.L."/>
            <person name="Cognat V."/>
            <person name="Croft M.T."/>
            <person name="Dent R."/>
            <person name="Dutcher S."/>
            <person name="Fernandez E."/>
            <person name="Fukuzawa H."/>
            <person name="Gonzalez-Ballester D."/>
            <person name="Gonzalez-Halphen D."/>
            <person name="Hallmann A."/>
            <person name="Hanikenne M."/>
            <person name="Hippler M."/>
            <person name="Inwood W."/>
            <person name="Jabbari K."/>
            <person name="Kalanon M."/>
            <person name="Kuras R."/>
            <person name="Lefebvre P.A."/>
            <person name="Lemaire S.D."/>
            <person name="Lobanov A.V."/>
            <person name="Lohr M."/>
            <person name="Manuell A."/>
            <person name="Meier I."/>
            <person name="Mets L."/>
            <person name="Mittag M."/>
            <person name="Mittelmeier T."/>
            <person name="Moroney J.V."/>
            <person name="Moseley J."/>
            <person name="Napoli C."/>
            <person name="Nedelcu A.M."/>
            <person name="Niyogi K."/>
            <person name="Novoselov S.V."/>
            <person name="Paulsen I.T."/>
            <person name="Pazour G."/>
            <person name="Purton S."/>
            <person name="Ral J.P."/>
            <person name="Riano-Pachon D.M."/>
            <person name="Riekhof W."/>
            <person name="Rymarquis L."/>
            <person name="Schroda M."/>
            <person name="Stern D."/>
            <person name="Umen J."/>
            <person name="Willows R."/>
            <person name="Wilson N."/>
            <person name="Zimmer S.L."/>
            <person name="Allmer J."/>
            <person name="Balk J."/>
            <person name="Bisova K."/>
            <person name="Chen C.J."/>
            <person name="Elias M."/>
            <person name="Gendler K."/>
            <person name="Hauser C."/>
            <person name="Lamb M.R."/>
            <person name="Ledford H."/>
            <person name="Long J.C."/>
            <person name="Minagawa J."/>
            <person name="Page M.D."/>
            <person name="Pan J."/>
            <person name="Pootakham W."/>
            <person name="Roje S."/>
            <person name="Rose A."/>
            <person name="Stahlberg E."/>
            <person name="Terauchi A.M."/>
            <person name="Yang P."/>
            <person name="Ball S."/>
            <person name="Bowler C."/>
            <person name="Dieckmann C.L."/>
            <person name="Gladyshev V.N."/>
            <person name="Green P."/>
            <person name="Jorgensen R."/>
            <person name="Mayfield S."/>
            <person name="Mueller-Roeber B."/>
            <person name="Rajamani S."/>
            <person name="Sayre R.T."/>
            <person name="Brokstein P."/>
            <person name="Dubchak I."/>
            <person name="Goodstein D."/>
            <person name="Hornick L."/>
            <person name="Huang Y.W."/>
            <person name="Jhaveri J."/>
            <person name="Luo Y."/>
            <person name="Martinez D."/>
            <person name="Ngau W.C."/>
            <person name="Otillar B."/>
            <person name="Poliakov A."/>
            <person name="Porter A."/>
            <person name="Szajkowski L."/>
            <person name="Werner G."/>
            <person name="Zhou K."/>
            <person name="Grigoriev I.V."/>
            <person name="Rokhsar D.S."/>
            <person name="Grossman A.R."/>
        </authorList>
    </citation>
    <scope>NUCLEOTIDE SEQUENCE [LARGE SCALE GENOMIC DNA]</scope>
    <source>
        <strain evidence="5">CC-503</strain>
    </source>
</reference>
<dbReference type="RefSeq" id="XP_042919085.1">
    <property type="nucleotide sequence ID" value="XM_043068890.1"/>
</dbReference>
<dbReference type="KEGG" id="cre:CHLRE_12g546800v5"/>
<dbReference type="EMBL" id="CM008973">
    <property type="protein sequence ID" value="PNW76126.1"/>
    <property type="molecule type" value="Genomic_DNA"/>
</dbReference>
<feature type="region of interest" description="Disordered" evidence="1">
    <location>
        <begin position="527"/>
        <end position="547"/>
    </location>
</feature>
<evidence type="ECO:0000313" key="4">
    <source>
        <dbReference type="EMBL" id="PNW76126.1"/>
    </source>
</evidence>
<evidence type="ECO:0000256" key="1">
    <source>
        <dbReference type="SAM" id="MobiDB-lite"/>
    </source>
</evidence>
<keyword evidence="2" id="KW-0732">Signal</keyword>
<dbReference type="ExpressionAtlas" id="A0A2K3D6G6">
    <property type="expression patterns" value="differential"/>
</dbReference>
<gene>
    <name evidence="4" type="ORF">CHLRE_12g546800v5</name>
</gene>
<feature type="compositionally biased region" description="Gly residues" evidence="1">
    <location>
        <begin position="372"/>
        <end position="382"/>
    </location>
</feature>
<organism evidence="4 5">
    <name type="scientific">Chlamydomonas reinhardtii</name>
    <name type="common">Chlamydomonas smithii</name>
    <dbReference type="NCBI Taxonomy" id="3055"/>
    <lineage>
        <taxon>Eukaryota</taxon>
        <taxon>Viridiplantae</taxon>
        <taxon>Chlorophyta</taxon>
        <taxon>core chlorophytes</taxon>
        <taxon>Chlorophyceae</taxon>
        <taxon>CS clade</taxon>
        <taxon>Chlamydomonadales</taxon>
        <taxon>Chlamydomonadaceae</taxon>
        <taxon>Chlamydomonas</taxon>
    </lineage>
</organism>
<feature type="signal peptide" evidence="2">
    <location>
        <begin position="1"/>
        <end position="17"/>
    </location>
</feature>
<dbReference type="Proteomes" id="UP000006906">
    <property type="component" value="Chromosome 12"/>
</dbReference>
<feature type="compositionally biased region" description="Low complexity" evidence="1">
    <location>
        <begin position="356"/>
        <end position="371"/>
    </location>
</feature>